<evidence type="ECO:0000256" key="7">
    <source>
        <dbReference type="ARBA" id="ARBA00023014"/>
    </source>
</evidence>
<feature type="non-terminal residue" evidence="12">
    <location>
        <position position="1"/>
    </location>
</feature>
<sequence length="384" mass="41257">EVPVKFILEDPESLTGSDRTEWDVLAAKGEHLLEIAVDNGINIEHACGGVCACSTCHVYVEQGMDDVAEATEAEEDRVEEAPGLQMNSRLSCQCEVEGNGPIVVRVPAWNRNAVKEAAATMPSAAWSAKPARSKSFTVIPPASWVETVSVTLERSFTSASESFSIVPHSIQPDFGDPQPSEKTRLAPSPTGALHLGNARTFVVNWILARQQGWGIVMRIEDLDGPRVKPGSVEQTLETMAWLGLDWDQGPIIQSHDLEPHVGAMRTLASSALAYPCDLTRSEIAEAASAPHAGDGAPASIARPRPLAPAGFTDRETNWRFATPEGAIEINDAFLGATTTNPAVEAGDFVVWTKRGMPAYQLAVVVDDARQSVTRVVRGDDLLDS</sequence>
<keyword evidence="6 9" id="KW-0067">ATP-binding</keyword>
<dbReference type="InterPro" id="IPR014729">
    <property type="entry name" value="Rossmann-like_a/b/a_fold"/>
</dbReference>
<proteinExistence type="inferred from homology"/>
<evidence type="ECO:0000313" key="12">
    <source>
        <dbReference type="EMBL" id="CAK9050232.1"/>
    </source>
</evidence>
<evidence type="ECO:0000256" key="5">
    <source>
        <dbReference type="ARBA" id="ARBA00022833"/>
    </source>
</evidence>
<keyword evidence="4 9" id="KW-0547">Nucleotide-binding</keyword>
<feature type="domain" description="2Fe-2S ferredoxin-type" evidence="11">
    <location>
        <begin position="2"/>
        <end position="110"/>
    </location>
</feature>
<dbReference type="PROSITE" id="PS00178">
    <property type="entry name" value="AA_TRNA_LIGASE_I"/>
    <property type="match status" value="1"/>
</dbReference>
<evidence type="ECO:0000256" key="9">
    <source>
        <dbReference type="RuleBase" id="RU363037"/>
    </source>
</evidence>
<dbReference type="PROSITE" id="PS51085">
    <property type="entry name" value="2FE2S_FER_2"/>
    <property type="match status" value="1"/>
</dbReference>
<keyword evidence="1 9" id="KW-0436">Ligase</keyword>
<dbReference type="InterPro" id="IPR020058">
    <property type="entry name" value="Glu/Gln-tRNA-synth_Ib_cat-dom"/>
</dbReference>
<name>A0ABP0MFH6_9DINO</name>
<reference evidence="12 13" key="1">
    <citation type="submission" date="2024-02" db="EMBL/GenBank/DDBJ databases">
        <authorList>
            <person name="Chen Y."/>
            <person name="Shah S."/>
            <person name="Dougan E. K."/>
            <person name="Thang M."/>
            <person name="Chan C."/>
        </authorList>
    </citation>
    <scope>NUCLEOTIDE SEQUENCE [LARGE SCALE GENOMIC DNA]</scope>
</reference>
<feature type="region of interest" description="Disordered" evidence="10">
    <location>
        <begin position="288"/>
        <end position="311"/>
    </location>
</feature>
<dbReference type="InterPro" id="IPR036010">
    <property type="entry name" value="2Fe-2S_ferredoxin-like_sf"/>
</dbReference>
<dbReference type="InterPro" id="IPR001412">
    <property type="entry name" value="aa-tRNA-synth_I_CS"/>
</dbReference>
<comment type="caution">
    <text evidence="12">The sequence shown here is derived from an EMBL/GenBank/DDBJ whole genome shotgun (WGS) entry which is preliminary data.</text>
</comment>
<dbReference type="Gene3D" id="3.10.20.30">
    <property type="match status" value="1"/>
</dbReference>
<comment type="similarity">
    <text evidence="9">Belongs to the class-I aminoacyl-tRNA synthetase family.</text>
</comment>
<evidence type="ECO:0000256" key="2">
    <source>
        <dbReference type="ARBA" id="ARBA00022714"/>
    </source>
</evidence>
<evidence type="ECO:0000256" key="6">
    <source>
        <dbReference type="ARBA" id="ARBA00022840"/>
    </source>
</evidence>
<dbReference type="PANTHER" id="PTHR43311:SF1">
    <property type="entry name" value="GLUTAMYL-Q TRNA(ASP) SYNTHETASE"/>
    <property type="match status" value="1"/>
</dbReference>
<keyword evidence="9" id="KW-0648">Protein biosynthesis</keyword>
<dbReference type="PANTHER" id="PTHR43311">
    <property type="entry name" value="GLUTAMATE--TRNA LIGASE"/>
    <property type="match status" value="1"/>
</dbReference>
<dbReference type="Gene3D" id="3.40.50.620">
    <property type="entry name" value="HUPs"/>
    <property type="match status" value="1"/>
</dbReference>
<evidence type="ECO:0000256" key="10">
    <source>
        <dbReference type="SAM" id="MobiDB-lite"/>
    </source>
</evidence>
<dbReference type="InterPro" id="IPR012675">
    <property type="entry name" value="Beta-grasp_dom_sf"/>
</dbReference>
<keyword evidence="3" id="KW-0479">Metal-binding</keyword>
<feature type="non-terminal residue" evidence="12">
    <location>
        <position position="384"/>
    </location>
</feature>
<evidence type="ECO:0000256" key="8">
    <source>
        <dbReference type="ARBA" id="ARBA00023146"/>
    </source>
</evidence>
<evidence type="ECO:0000256" key="3">
    <source>
        <dbReference type="ARBA" id="ARBA00022723"/>
    </source>
</evidence>
<dbReference type="SUPFAM" id="SSF54292">
    <property type="entry name" value="2Fe-2S ferredoxin-like"/>
    <property type="match status" value="1"/>
</dbReference>
<dbReference type="CDD" id="cd00207">
    <property type="entry name" value="fer2"/>
    <property type="match status" value="1"/>
</dbReference>
<evidence type="ECO:0000313" key="13">
    <source>
        <dbReference type="Proteomes" id="UP001642464"/>
    </source>
</evidence>
<dbReference type="PRINTS" id="PR00987">
    <property type="entry name" value="TRNASYNTHGLU"/>
</dbReference>
<organism evidence="12 13">
    <name type="scientific">Durusdinium trenchii</name>
    <dbReference type="NCBI Taxonomy" id="1381693"/>
    <lineage>
        <taxon>Eukaryota</taxon>
        <taxon>Sar</taxon>
        <taxon>Alveolata</taxon>
        <taxon>Dinophyceae</taxon>
        <taxon>Suessiales</taxon>
        <taxon>Symbiodiniaceae</taxon>
        <taxon>Durusdinium</taxon>
    </lineage>
</organism>
<keyword evidence="2" id="KW-0408">Iron</keyword>
<keyword evidence="7" id="KW-0411">Iron-sulfur</keyword>
<dbReference type="EMBL" id="CAXAMM010021619">
    <property type="protein sequence ID" value="CAK9050232.1"/>
    <property type="molecule type" value="Genomic_DNA"/>
</dbReference>
<accession>A0ABP0MFH6</accession>
<keyword evidence="5" id="KW-0862">Zinc</keyword>
<dbReference type="Pfam" id="PF00749">
    <property type="entry name" value="tRNA-synt_1c"/>
    <property type="match status" value="1"/>
</dbReference>
<evidence type="ECO:0000256" key="1">
    <source>
        <dbReference type="ARBA" id="ARBA00022598"/>
    </source>
</evidence>
<evidence type="ECO:0000259" key="11">
    <source>
        <dbReference type="PROSITE" id="PS51085"/>
    </source>
</evidence>
<keyword evidence="2" id="KW-0001">2Fe-2S</keyword>
<dbReference type="InterPro" id="IPR049940">
    <property type="entry name" value="GluQ/Sye"/>
</dbReference>
<dbReference type="Proteomes" id="UP001642464">
    <property type="component" value="Unassembled WGS sequence"/>
</dbReference>
<keyword evidence="13" id="KW-1185">Reference proteome</keyword>
<dbReference type="InterPro" id="IPR000924">
    <property type="entry name" value="Glu/Gln-tRNA-synth"/>
</dbReference>
<dbReference type="SUPFAM" id="SSF52374">
    <property type="entry name" value="Nucleotidylyl transferase"/>
    <property type="match status" value="1"/>
</dbReference>
<protein>
    <submittedName>
        <fullName evidence="12">Glutamyl-Q tRNA(Asp) synthetase (Glu-Q-RSs)</fullName>
    </submittedName>
</protein>
<evidence type="ECO:0000256" key="4">
    <source>
        <dbReference type="ARBA" id="ARBA00022741"/>
    </source>
</evidence>
<keyword evidence="8 9" id="KW-0030">Aminoacyl-tRNA synthetase</keyword>
<dbReference type="Pfam" id="PF00111">
    <property type="entry name" value="Fer2"/>
    <property type="match status" value="1"/>
</dbReference>
<gene>
    <name evidence="12" type="ORF">SCF082_LOCUS27744</name>
</gene>
<dbReference type="InterPro" id="IPR001041">
    <property type="entry name" value="2Fe-2S_ferredoxin-type"/>
</dbReference>